<name>A0A9P1CMS4_9DINO</name>
<feature type="compositionally biased region" description="Low complexity" evidence="1">
    <location>
        <begin position="357"/>
        <end position="368"/>
    </location>
</feature>
<feature type="region of interest" description="Disordered" evidence="1">
    <location>
        <begin position="353"/>
        <end position="376"/>
    </location>
</feature>
<gene>
    <name evidence="2" type="ORF">C1SCF055_LOCUS21087</name>
</gene>
<feature type="region of interest" description="Disordered" evidence="1">
    <location>
        <begin position="1"/>
        <end position="50"/>
    </location>
</feature>
<proteinExistence type="predicted"/>
<feature type="compositionally biased region" description="Low complexity" evidence="1">
    <location>
        <begin position="156"/>
        <end position="165"/>
    </location>
</feature>
<organism evidence="2">
    <name type="scientific">Cladocopium goreaui</name>
    <dbReference type="NCBI Taxonomy" id="2562237"/>
    <lineage>
        <taxon>Eukaryota</taxon>
        <taxon>Sar</taxon>
        <taxon>Alveolata</taxon>
        <taxon>Dinophyceae</taxon>
        <taxon>Suessiales</taxon>
        <taxon>Symbiodiniaceae</taxon>
        <taxon>Cladocopium</taxon>
    </lineage>
</organism>
<dbReference type="EMBL" id="CAMXCT010001953">
    <property type="protein sequence ID" value="CAI3994440.1"/>
    <property type="molecule type" value="Genomic_DNA"/>
</dbReference>
<dbReference type="EMBL" id="CAMXCT030001953">
    <property type="protein sequence ID" value="CAL4781752.1"/>
    <property type="molecule type" value="Genomic_DNA"/>
</dbReference>
<evidence type="ECO:0000313" key="3">
    <source>
        <dbReference type="EMBL" id="CAL4781752.1"/>
    </source>
</evidence>
<reference evidence="3 4" key="2">
    <citation type="submission" date="2024-05" db="EMBL/GenBank/DDBJ databases">
        <authorList>
            <person name="Chen Y."/>
            <person name="Shah S."/>
            <person name="Dougan E. K."/>
            <person name="Thang M."/>
            <person name="Chan C."/>
        </authorList>
    </citation>
    <scope>NUCLEOTIDE SEQUENCE [LARGE SCALE GENOMIC DNA]</scope>
</reference>
<evidence type="ECO:0000313" key="4">
    <source>
        <dbReference type="Proteomes" id="UP001152797"/>
    </source>
</evidence>
<keyword evidence="4" id="KW-1185">Reference proteome</keyword>
<feature type="region of interest" description="Disordered" evidence="1">
    <location>
        <begin position="231"/>
        <end position="332"/>
    </location>
</feature>
<feature type="compositionally biased region" description="Polar residues" evidence="1">
    <location>
        <begin position="259"/>
        <end position="270"/>
    </location>
</feature>
<feature type="compositionally biased region" description="Basic and acidic residues" evidence="1">
    <location>
        <begin position="109"/>
        <end position="124"/>
    </location>
</feature>
<evidence type="ECO:0000256" key="1">
    <source>
        <dbReference type="SAM" id="MobiDB-lite"/>
    </source>
</evidence>
<dbReference type="OrthoDB" id="10379078at2759"/>
<comment type="caution">
    <text evidence="2">The sequence shown here is derived from an EMBL/GenBank/DDBJ whole genome shotgun (WGS) entry which is preliminary data.</text>
</comment>
<dbReference type="EMBL" id="CAMXCT020001953">
    <property type="protein sequence ID" value="CAL1147815.1"/>
    <property type="molecule type" value="Genomic_DNA"/>
</dbReference>
<accession>A0A9P1CMS4</accession>
<feature type="region of interest" description="Disordered" evidence="1">
    <location>
        <begin position="99"/>
        <end position="195"/>
    </location>
</feature>
<feature type="compositionally biased region" description="Basic and acidic residues" evidence="1">
    <location>
        <begin position="234"/>
        <end position="244"/>
    </location>
</feature>
<protein>
    <submittedName>
        <fullName evidence="3">RNase H type-1 domain-containing protein</fullName>
    </submittedName>
</protein>
<feature type="compositionally biased region" description="Low complexity" evidence="1">
    <location>
        <begin position="179"/>
        <end position="191"/>
    </location>
</feature>
<feature type="compositionally biased region" description="Basic and acidic residues" evidence="1">
    <location>
        <begin position="166"/>
        <end position="178"/>
    </location>
</feature>
<sequence length="508" mass="55525">MKREHFVPPRNGPWENQPSEKQPKKLPCQKPLGRRGIATGLSEENVPPDSIFGSRKKRIEALLMVSLIYFSLGSWFELIPNCQEPGKVSGVGVSAALSPRNKGWSGNPRTERCPEAMEPGDKDLFSPSCRPLRRRFPSADKGTVPLPPWLSVGDCSPPSARSASPRGDRRSPRWERSRSPSPSSPVRPTSPQDRRVLQWTSGYELDSYRQIKVFPDNVQQQSCAALKPANAAKFSKEEEHDRIIGPDGTLKPGCKRRISPNSRCTVSSIAFTPPPTPEESASPTSPVREPLQGLQSARNGDANFSLPTQIPRKRLQPSESPTQSESWTTPVAGMASPRFSWAADMVPDLKEAPGTGRCLSPRSPTRCSRSPHDVVSPRSLIRSNATLGTGLYAEEPQSMLENFLGARKGRSPAARSRGASPLASPYRNDAGESLGFGTLSWGKVSSGGAAGGYGLDVAARQAAGRFHGSGTLNQALNARVEDITFKEPFMRHRQKVLEQRAQSPLRWR</sequence>
<evidence type="ECO:0000313" key="2">
    <source>
        <dbReference type="EMBL" id="CAI3994440.1"/>
    </source>
</evidence>
<reference evidence="2" key="1">
    <citation type="submission" date="2022-10" db="EMBL/GenBank/DDBJ databases">
        <authorList>
            <person name="Chen Y."/>
            <person name="Dougan E. K."/>
            <person name="Chan C."/>
            <person name="Rhodes N."/>
            <person name="Thang M."/>
        </authorList>
    </citation>
    <scope>NUCLEOTIDE SEQUENCE</scope>
</reference>
<dbReference type="AlphaFoldDB" id="A0A9P1CMS4"/>
<dbReference type="Proteomes" id="UP001152797">
    <property type="component" value="Unassembled WGS sequence"/>
</dbReference>
<feature type="compositionally biased region" description="Polar residues" evidence="1">
    <location>
        <begin position="317"/>
        <end position="329"/>
    </location>
</feature>